<keyword evidence="5 7" id="KW-1133">Transmembrane helix</keyword>
<dbReference type="Pfam" id="PF00528">
    <property type="entry name" value="BPD_transp_1"/>
    <property type="match status" value="1"/>
</dbReference>
<evidence type="ECO:0000313" key="10">
    <source>
        <dbReference type="Proteomes" id="UP000219994"/>
    </source>
</evidence>
<evidence type="ECO:0000256" key="4">
    <source>
        <dbReference type="ARBA" id="ARBA00022692"/>
    </source>
</evidence>
<evidence type="ECO:0000256" key="7">
    <source>
        <dbReference type="RuleBase" id="RU363032"/>
    </source>
</evidence>
<reference evidence="10" key="1">
    <citation type="submission" date="2017-03" db="EMBL/GenBank/DDBJ databases">
        <authorList>
            <person name="Lund M.B."/>
        </authorList>
    </citation>
    <scope>NUCLEOTIDE SEQUENCE [LARGE SCALE GENOMIC DNA]</scope>
</reference>
<feature type="transmembrane region" description="Helical" evidence="7">
    <location>
        <begin position="149"/>
        <end position="168"/>
    </location>
</feature>
<keyword evidence="3" id="KW-1003">Cell membrane</keyword>
<keyword evidence="4 7" id="KW-0812">Transmembrane</keyword>
<dbReference type="Gene3D" id="1.10.3720.10">
    <property type="entry name" value="MetI-like"/>
    <property type="match status" value="1"/>
</dbReference>
<comment type="caution">
    <text evidence="9">The sequence shown here is derived from an EMBL/GenBank/DDBJ whole genome shotgun (WGS) entry which is preliminary data.</text>
</comment>
<comment type="similarity">
    <text evidence="7">Belongs to the binding-protein-dependent transport system permease family.</text>
</comment>
<feature type="transmembrane region" description="Helical" evidence="7">
    <location>
        <begin position="85"/>
        <end position="107"/>
    </location>
</feature>
<comment type="subcellular location">
    <subcellularLocation>
        <location evidence="1 7">Cell membrane</location>
        <topology evidence="1 7">Multi-pass membrane protein</topology>
    </subcellularLocation>
</comment>
<gene>
    <name evidence="9" type="ORF">B5766_06025</name>
</gene>
<dbReference type="GO" id="GO:0055085">
    <property type="term" value="P:transmembrane transport"/>
    <property type="evidence" value="ECO:0007669"/>
    <property type="project" value="InterPro"/>
</dbReference>
<dbReference type="GO" id="GO:0005886">
    <property type="term" value="C:plasma membrane"/>
    <property type="evidence" value="ECO:0007669"/>
    <property type="project" value="UniProtKB-SubCell"/>
</dbReference>
<dbReference type="AlphaFoldDB" id="A0A2A6FS07"/>
<dbReference type="InterPro" id="IPR035906">
    <property type="entry name" value="MetI-like_sf"/>
</dbReference>
<protein>
    <submittedName>
        <fullName evidence="9">Transporter</fullName>
    </submittedName>
</protein>
<feature type="transmembrane region" description="Helical" evidence="7">
    <location>
        <begin position="12"/>
        <end position="31"/>
    </location>
</feature>
<evidence type="ECO:0000313" key="9">
    <source>
        <dbReference type="EMBL" id="PDQ35381.1"/>
    </source>
</evidence>
<dbReference type="PROSITE" id="PS50928">
    <property type="entry name" value="ABC_TM1"/>
    <property type="match status" value="1"/>
</dbReference>
<accession>A0A2A6FS07</accession>
<feature type="transmembrane region" description="Helical" evidence="7">
    <location>
        <begin position="250"/>
        <end position="273"/>
    </location>
</feature>
<dbReference type="SUPFAM" id="SSF161098">
    <property type="entry name" value="MetI-like"/>
    <property type="match status" value="1"/>
</dbReference>
<dbReference type="Proteomes" id="UP000219994">
    <property type="component" value="Unassembled WGS sequence"/>
</dbReference>
<evidence type="ECO:0000256" key="6">
    <source>
        <dbReference type="ARBA" id="ARBA00023136"/>
    </source>
</evidence>
<evidence type="ECO:0000256" key="5">
    <source>
        <dbReference type="ARBA" id="ARBA00022989"/>
    </source>
</evidence>
<keyword evidence="6 7" id="KW-0472">Membrane</keyword>
<feature type="domain" description="ABC transmembrane type-1" evidence="8">
    <location>
        <begin position="81"/>
        <end position="273"/>
    </location>
</feature>
<dbReference type="PANTHER" id="PTHR32243">
    <property type="entry name" value="MALTOSE TRANSPORT SYSTEM PERMEASE-RELATED"/>
    <property type="match status" value="1"/>
</dbReference>
<evidence type="ECO:0000259" key="8">
    <source>
        <dbReference type="PROSITE" id="PS50928"/>
    </source>
</evidence>
<sequence>MSRTVIQKRIFGTLRWVIIAVLIIATVFPFYHMIQLSLVPIEQVLLHPERLWIPIQNITLQTYADVLTPQDDGGQGFAQFMLNSAIVATATAAVTLVVAIPGSYAVSRLKFFGRRQISALFLAVYLFPVIIIAIPLFVGFSALGIRESLAGLVIVYIAQTIPVSIHMLRSYLQSIPESVEEAAMVDGADRARILWKITIPLAMPSIVSTGLYVFMIAWNEFLFALLFLAADRDQWTVSLGLSQLANGIEVSKTVLMAGSVLLTIPIIVLYGLAERSLTEGLTNGADKG</sequence>
<name>A0A2A6FS07_9MICO</name>
<dbReference type="CDD" id="cd06261">
    <property type="entry name" value="TM_PBP2"/>
    <property type="match status" value="1"/>
</dbReference>
<organism evidence="9 10">
    <name type="scientific">Candidatus Lumbricidiphila eiseniae</name>
    <dbReference type="NCBI Taxonomy" id="1969409"/>
    <lineage>
        <taxon>Bacteria</taxon>
        <taxon>Bacillati</taxon>
        <taxon>Actinomycetota</taxon>
        <taxon>Actinomycetes</taxon>
        <taxon>Micrococcales</taxon>
        <taxon>Microbacteriaceae</taxon>
        <taxon>Candidatus Lumbricidiphila</taxon>
    </lineage>
</organism>
<keyword evidence="2 7" id="KW-0813">Transport</keyword>
<proteinExistence type="inferred from homology"/>
<feature type="transmembrane region" description="Helical" evidence="7">
    <location>
        <begin position="119"/>
        <end position="143"/>
    </location>
</feature>
<dbReference type="EMBL" id="NAEP01000034">
    <property type="protein sequence ID" value="PDQ35381.1"/>
    <property type="molecule type" value="Genomic_DNA"/>
</dbReference>
<evidence type="ECO:0000256" key="1">
    <source>
        <dbReference type="ARBA" id="ARBA00004651"/>
    </source>
</evidence>
<dbReference type="InterPro" id="IPR050901">
    <property type="entry name" value="BP-dep_ABC_trans_perm"/>
</dbReference>
<evidence type="ECO:0000256" key="3">
    <source>
        <dbReference type="ARBA" id="ARBA00022475"/>
    </source>
</evidence>
<dbReference type="PANTHER" id="PTHR32243:SF18">
    <property type="entry name" value="INNER MEMBRANE ABC TRANSPORTER PERMEASE PROTEIN YCJP"/>
    <property type="match status" value="1"/>
</dbReference>
<dbReference type="InterPro" id="IPR000515">
    <property type="entry name" value="MetI-like"/>
</dbReference>
<evidence type="ECO:0000256" key="2">
    <source>
        <dbReference type="ARBA" id="ARBA00022448"/>
    </source>
</evidence>